<keyword evidence="2" id="KW-0808">Transferase</keyword>
<keyword evidence="4" id="KW-0418">Kinase</keyword>
<dbReference type="PROSITE" id="PS50011">
    <property type="entry name" value="PROTEIN_KINASE_DOM"/>
    <property type="match status" value="1"/>
</dbReference>
<keyword evidence="1" id="KW-0723">Serine/threonine-protein kinase</keyword>
<name>A0A822E8J6_9BILA</name>
<dbReference type="AlphaFoldDB" id="A0A822E8J6"/>
<dbReference type="Gene3D" id="1.10.510.10">
    <property type="entry name" value="Transferase(Phosphotransferase) domain 1"/>
    <property type="match status" value="1"/>
</dbReference>
<evidence type="ECO:0000313" key="7">
    <source>
        <dbReference type="EMBL" id="CAF5094924.1"/>
    </source>
</evidence>
<evidence type="ECO:0000259" key="6">
    <source>
        <dbReference type="PROSITE" id="PS50011"/>
    </source>
</evidence>
<keyword evidence="3" id="KW-0547">Nucleotide-binding</keyword>
<dbReference type="PANTHER" id="PTHR22974">
    <property type="entry name" value="MIXED LINEAGE PROTEIN KINASE"/>
    <property type="match status" value="1"/>
</dbReference>
<accession>A0A822E8J6</accession>
<feature type="non-terminal residue" evidence="7">
    <location>
        <position position="1"/>
    </location>
</feature>
<feature type="domain" description="Protein kinase" evidence="6">
    <location>
        <begin position="1"/>
        <end position="74"/>
    </location>
</feature>
<protein>
    <recommendedName>
        <fullName evidence="6">Protein kinase domain-containing protein</fullName>
    </recommendedName>
</protein>
<sequence>SVMMQTVSALRYLNNGIKPPVIHFDLKPANILLGSGTSSGEIKITDFGLSKQMCEDTYDPEHGMDLTSQGAGTY</sequence>
<proteinExistence type="predicted"/>
<gene>
    <name evidence="7" type="ORF">QYT958_LOCUS44528</name>
</gene>
<keyword evidence="5" id="KW-0067">ATP-binding</keyword>
<dbReference type="PROSITE" id="PS00108">
    <property type="entry name" value="PROTEIN_KINASE_ST"/>
    <property type="match status" value="1"/>
</dbReference>
<evidence type="ECO:0000256" key="3">
    <source>
        <dbReference type="ARBA" id="ARBA00022741"/>
    </source>
</evidence>
<evidence type="ECO:0000256" key="5">
    <source>
        <dbReference type="ARBA" id="ARBA00022840"/>
    </source>
</evidence>
<dbReference type="GO" id="GO:0005524">
    <property type="term" value="F:ATP binding"/>
    <property type="evidence" value="ECO:0007669"/>
    <property type="project" value="UniProtKB-KW"/>
</dbReference>
<reference evidence="7" key="1">
    <citation type="submission" date="2021-02" db="EMBL/GenBank/DDBJ databases">
        <authorList>
            <person name="Nowell W R."/>
        </authorList>
    </citation>
    <scope>NUCLEOTIDE SEQUENCE</scope>
</reference>
<feature type="non-terminal residue" evidence="7">
    <location>
        <position position="74"/>
    </location>
</feature>
<dbReference type="Proteomes" id="UP000663848">
    <property type="component" value="Unassembled WGS sequence"/>
</dbReference>
<evidence type="ECO:0000256" key="2">
    <source>
        <dbReference type="ARBA" id="ARBA00022679"/>
    </source>
</evidence>
<dbReference type="Pfam" id="PF00069">
    <property type="entry name" value="Pkinase"/>
    <property type="match status" value="1"/>
</dbReference>
<dbReference type="EMBL" id="CAJOBR010069388">
    <property type="protein sequence ID" value="CAF5094924.1"/>
    <property type="molecule type" value="Genomic_DNA"/>
</dbReference>
<dbReference type="PANTHER" id="PTHR22974:SF23">
    <property type="entry name" value="TOUSLED-LIKE KINASE, ISOFORM G"/>
    <property type="match status" value="1"/>
</dbReference>
<dbReference type="SUPFAM" id="SSF56112">
    <property type="entry name" value="Protein kinase-like (PK-like)"/>
    <property type="match status" value="1"/>
</dbReference>
<evidence type="ECO:0000256" key="1">
    <source>
        <dbReference type="ARBA" id="ARBA00022527"/>
    </source>
</evidence>
<dbReference type="GO" id="GO:0004674">
    <property type="term" value="F:protein serine/threonine kinase activity"/>
    <property type="evidence" value="ECO:0007669"/>
    <property type="project" value="UniProtKB-KW"/>
</dbReference>
<comment type="caution">
    <text evidence="7">The sequence shown here is derived from an EMBL/GenBank/DDBJ whole genome shotgun (WGS) entry which is preliminary data.</text>
</comment>
<dbReference type="GO" id="GO:0005634">
    <property type="term" value="C:nucleus"/>
    <property type="evidence" value="ECO:0007669"/>
    <property type="project" value="TreeGrafter"/>
</dbReference>
<organism evidence="7 8">
    <name type="scientific">Rotaria socialis</name>
    <dbReference type="NCBI Taxonomy" id="392032"/>
    <lineage>
        <taxon>Eukaryota</taxon>
        <taxon>Metazoa</taxon>
        <taxon>Spiralia</taxon>
        <taxon>Gnathifera</taxon>
        <taxon>Rotifera</taxon>
        <taxon>Eurotatoria</taxon>
        <taxon>Bdelloidea</taxon>
        <taxon>Philodinida</taxon>
        <taxon>Philodinidae</taxon>
        <taxon>Rotaria</taxon>
    </lineage>
</organism>
<dbReference type="InterPro" id="IPR011009">
    <property type="entry name" value="Kinase-like_dom_sf"/>
</dbReference>
<evidence type="ECO:0000256" key="4">
    <source>
        <dbReference type="ARBA" id="ARBA00022777"/>
    </source>
</evidence>
<dbReference type="GO" id="GO:0007059">
    <property type="term" value="P:chromosome segregation"/>
    <property type="evidence" value="ECO:0007669"/>
    <property type="project" value="TreeGrafter"/>
</dbReference>
<dbReference type="GO" id="GO:0035556">
    <property type="term" value="P:intracellular signal transduction"/>
    <property type="evidence" value="ECO:0007669"/>
    <property type="project" value="TreeGrafter"/>
</dbReference>
<evidence type="ECO:0000313" key="8">
    <source>
        <dbReference type="Proteomes" id="UP000663848"/>
    </source>
</evidence>
<dbReference type="InterPro" id="IPR008271">
    <property type="entry name" value="Ser/Thr_kinase_AS"/>
</dbReference>
<dbReference type="InterPro" id="IPR000719">
    <property type="entry name" value="Prot_kinase_dom"/>
</dbReference>